<dbReference type="GO" id="GO:0004674">
    <property type="term" value="F:protein serine/threonine kinase activity"/>
    <property type="evidence" value="ECO:0007669"/>
    <property type="project" value="UniProtKB-EC"/>
</dbReference>
<reference evidence="8 9" key="1">
    <citation type="submission" date="2015-01" db="EMBL/GenBank/DDBJ databases">
        <title>The Genome Sequence of Exophiala oligosperma CBS72588.</title>
        <authorList>
            <consortium name="The Broad Institute Genomics Platform"/>
            <person name="Cuomo C."/>
            <person name="de Hoog S."/>
            <person name="Gorbushina A."/>
            <person name="Stielow B."/>
            <person name="Teixiera M."/>
            <person name="Abouelleil A."/>
            <person name="Chapman S.B."/>
            <person name="Priest M."/>
            <person name="Young S.K."/>
            <person name="Wortman J."/>
            <person name="Nusbaum C."/>
            <person name="Birren B."/>
        </authorList>
    </citation>
    <scope>NUCLEOTIDE SEQUENCE [LARGE SCALE GENOMIC DNA]</scope>
    <source>
        <strain evidence="8 9">CBS 72588</strain>
    </source>
</reference>
<protein>
    <recommendedName>
        <fullName evidence="1">non-specific serine/threonine protein kinase</fullName>
        <ecNumber evidence="1">2.7.11.1</ecNumber>
    </recommendedName>
</protein>
<feature type="compositionally biased region" description="Basic and acidic residues" evidence="6">
    <location>
        <begin position="613"/>
        <end position="622"/>
    </location>
</feature>
<evidence type="ECO:0000256" key="4">
    <source>
        <dbReference type="ARBA" id="ARBA00022777"/>
    </source>
</evidence>
<dbReference type="OrthoDB" id="310217at2759"/>
<keyword evidence="9" id="KW-1185">Reference proteome</keyword>
<dbReference type="SMART" id="SM00220">
    <property type="entry name" value="S_TKc"/>
    <property type="match status" value="1"/>
</dbReference>
<dbReference type="RefSeq" id="XP_016266295.1">
    <property type="nucleotide sequence ID" value="XM_016402398.1"/>
</dbReference>
<dbReference type="PROSITE" id="PS50011">
    <property type="entry name" value="PROTEIN_KINASE_DOM"/>
    <property type="match status" value="1"/>
</dbReference>
<dbReference type="HOGENOM" id="CLU_012259_1_0_1"/>
<evidence type="ECO:0000256" key="5">
    <source>
        <dbReference type="ARBA" id="ARBA00022840"/>
    </source>
</evidence>
<dbReference type="STRING" id="215243.A0A0D2EDS7"/>
<dbReference type="SUPFAM" id="SSF56112">
    <property type="entry name" value="Protein kinase-like (PK-like)"/>
    <property type="match status" value="1"/>
</dbReference>
<dbReference type="EC" id="2.7.11.1" evidence="1"/>
<dbReference type="AlphaFoldDB" id="A0A0D2EDS7"/>
<evidence type="ECO:0000313" key="9">
    <source>
        <dbReference type="Proteomes" id="UP000053342"/>
    </source>
</evidence>
<evidence type="ECO:0000313" key="8">
    <source>
        <dbReference type="EMBL" id="KIW46079.1"/>
    </source>
</evidence>
<dbReference type="PANTHER" id="PTHR43671:SF13">
    <property type="entry name" value="SERINE_THREONINE-PROTEIN KINASE NEK2"/>
    <property type="match status" value="1"/>
</dbReference>
<dbReference type="InterPro" id="IPR011009">
    <property type="entry name" value="Kinase-like_dom_sf"/>
</dbReference>
<dbReference type="VEuPathDB" id="FungiDB:PV06_01770"/>
<feature type="compositionally biased region" description="Low complexity" evidence="6">
    <location>
        <begin position="681"/>
        <end position="730"/>
    </location>
</feature>
<keyword evidence="3" id="KW-0547">Nucleotide-binding</keyword>
<keyword evidence="5" id="KW-0067">ATP-binding</keyword>
<dbReference type="Proteomes" id="UP000053342">
    <property type="component" value="Unassembled WGS sequence"/>
</dbReference>
<keyword evidence="2" id="KW-0808">Transferase</keyword>
<dbReference type="EMBL" id="KN847333">
    <property type="protein sequence ID" value="KIW46079.1"/>
    <property type="molecule type" value="Genomic_DNA"/>
</dbReference>
<gene>
    <name evidence="8" type="ORF">PV06_01770</name>
</gene>
<name>A0A0D2EDS7_9EURO</name>
<accession>A0A0D2EDS7</accession>
<dbReference type="PANTHER" id="PTHR43671">
    <property type="entry name" value="SERINE/THREONINE-PROTEIN KINASE NEK"/>
    <property type="match status" value="1"/>
</dbReference>
<feature type="compositionally biased region" description="Low complexity" evidence="6">
    <location>
        <begin position="631"/>
        <end position="646"/>
    </location>
</feature>
<sequence length="730" mass="85450">MYSSALLFSTFPSRRFVFFFLPPVDYSTQTIHYIPDLISHYPSRHYITMRWRRIAQPANQLETPDLNEAGYLVPETARTRQERQLYRRDWLAARIRRGAFGKKKEDRQFMLKFLLFERDNADDEEWGPVRMLGSGSYGHVGLWQKRDGTNKIVDELALKEDDMDEILQWREVEYAGFERLLKEVVIQKDLNFKDESVAPHVRGYKFMIDKPDRSVGRYRTYLEYCGHGTLARLVRAYRAWDTHLPEVFIWHVFYRLASSCEALRDTPPPDSLAWPWLMTMEDRSDGYCIHMDIKPANILLDYAPEDPQEHDFPQTKLGDYGIATYTSNEDPFNPSQYWWRRTDQYAPPEQLSYGVHWNIPATGGWTRIDDDKGRRLNYKQAKLMQKKKHNGPGDDHDVLFDHALNIYGVGATMLNLLTLRGREDIRHTRARTTQEFKRNGNHQLSGVRTKKPGVYSSRLRRLIHRCLDPNPAARPTQLELLDETRFGLRLAERRLLKARSEARATAAAATLAPNNAATNNNAAAAAGAADQNHDEVPEHSEKVFFQGHEINDMPLGDAHFRPKAWEITYLMTGEFVNPDVRRLRLPMEKYGHFPPNWFEPENDWKALYDRSDSGRRWFKDPRPQPQPQPQPQQHQQQQQQQQQSQQGLHPMRPLLPIPAHLLAQPPPQMNRRYPAGDPRNLQQQPRQTPLQTQLQQQQQLPQQQQQQQQPRCQTRLQARLQQQQQQQQPP</sequence>
<dbReference type="GO" id="GO:0005524">
    <property type="term" value="F:ATP binding"/>
    <property type="evidence" value="ECO:0007669"/>
    <property type="project" value="UniProtKB-KW"/>
</dbReference>
<evidence type="ECO:0000259" key="7">
    <source>
        <dbReference type="PROSITE" id="PS50011"/>
    </source>
</evidence>
<dbReference type="InterPro" id="IPR000719">
    <property type="entry name" value="Prot_kinase_dom"/>
</dbReference>
<feature type="domain" description="Protein kinase" evidence="7">
    <location>
        <begin position="126"/>
        <end position="486"/>
    </location>
</feature>
<evidence type="ECO:0000256" key="6">
    <source>
        <dbReference type="SAM" id="MobiDB-lite"/>
    </source>
</evidence>
<evidence type="ECO:0000256" key="2">
    <source>
        <dbReference type="ARBA" id="ARBA00022679"/>
    </source>
</evidence>
<dbReference type="Gene3D" id="1.10.510.10">
    <property type="entry name" value="Transferase(Phosphotransferase) domain 1"/>
    <property type="match status" value="2"/>
</dbReference>
<dbReference type="InterPro" id="IPR008271">
    <property type="entry name" value="Ser/Thr_kinase_AS"/>
</dbReference>
<dbReference type="InterPro" id="IPR050660">
    <property type="entry name" value="NEK_Ser/Thr_kinase"/>
</dbReference>
<evidence type="ECO:0000256" key="3">
    <source>
        <dbReference type="ARBA" id="ARBA00022741"/>
    </source>
</evidence>
<feature type="region of interest" description="Disordered" evidence="6">
    <location>
        <begin position="613"/>
        <end position="730"/>
    </location>
</feature>
<organism evidence="8 9">
    <name type="scientific">Exophiala oligosperma</name>
    <dbReference type="NCBI Taxonomy" id="215243"/>
    <lineage>
        <taxon>Eukaryota</taxon>
        <taxon>Fungi</taxon>
        <taxon>Dikarya</taxon>
        <taxon>Ascomycota</taxon>
        <taxon>Pezizomycotina</taxon>
        <taxon>Eurotiomycetes</taxon>
        <taxon>Chaetothyriomycetidae</taxon>
        <taxon>Chaetothyriales</taxon>
        <taxon>Herpotrichiellaceae</taxon>
        <taxon>Exophiala</taxon>
    </lineage>
</organism>
<dbReference type="PROSITE" id="PS00108">
    <property type="entry name" value="PROTEIN_KINASE_ST"/>
    <property type="match status" value="1"/>
</dbReference>
<proteinExistence type="predicted"/>
<keyword evidence="4" id="KW-0418">Kinase</keyword>
<evidence type="ECO:0000256" key="1">
    <source>
        <dbReference type="ARBA" id="ARBA00012513"/>
    </source>
</evidence>
<dbReference type="GeneID" id="27353844"/>